<evidence type="ECO:0000256" key="1">
    <source>
        <dbReference type="SAM" id="MobiDB-lite"/>
    </source>
</evidence>
<comment type="caution">
    <text evidence="3">The sequence shown here is derived from an EMBL/GenBank/DDBJ whole genome shotgun (WGS) entry which is preliminary data.</text>
</comment>
<dbReference type="AlphaFoldDB" id="A0A840AGC2"/>
<dbReference type="Proteomes" id="UP000553193">
    <property type="component" value="Unassembled WGS sequence"/>
</dbReference>
<keyword evidence="2" id="KW-0732">Signal</keyword>
<protein>
    <recommendedName>
        <fullName evidence="5">Lipoprotein</fullName>
    </recommendedName>
</protein>
<proteinExistence type="predicted"/>
<accession>A0A840AGC2</accession>
<reference evidence="3 4" key="1">
    <citation type="submission" date="2020-08" db="EMBL/GenBank/DDBJ databases">
        <title>Genomic Encyclopedia of Type Strains, Phase IV (KMG-IV): sequencing the most valuable type-strain genomes for metagenomic binning, comparative biology and taxonomic classification.</title>
        <authorList>
            <person name="Goeker M."/>
        </authorList>
    </citation>
    <scope>NUCLEOTIDE SEQUENCE [LARGE SCALE GENOMIC DNA]</scope>
    <source>
        <strain evidence="3 4">DSM 19979</strain>
    </source>
</reference>
<keyword evidence="4" id="KW-1185">Reference proteome</keyword>
<sequence length="179" mass="17596">MRVTVRTARLAGALLLGAAGLAACGRANPPAPAVVEEVGGGLLRLATTGPSASAAVEAGLNQATVYCATQNRMIAVEGTQIEPRGYQLRFRCLETGTPGTVTAAVAPPAAPVAVSAVTGAPLVAMPAAAPVLDTAPARTGPALPGATRALPPIAATTPAAPRPAPASAQPPSGFWQIGR</sequence>
<dbReference type="EMBL" id="JACIDJ010000005">
    <property type="protein sequence ID" value="MBB3899596.1"/>
    <property type="molecule type" value="Genomic_DNA"/>
</dbReference>
<organism evidence="3 4">
    <name type="scientific">Roseococcus suduntuyensis</name>
    <dbReference type="NCBI Taxonomy" id="455361"/>
    <lineage>
        <taxon>Bacteria</taxon>
        <taxon>Pseudomonadati</taxon>
        <taxon>Pseudomonadota</taxon>
        <taxon>Alphaproteobacteria</taxon>
        <taxon>Acetobacterales</taxon>
        <taxon>Roseomonadaceae</taxon>
        <taxon>Roseococcus</taxon>
    </lineage>
</organism>
<dbReference type="RefSeq" id="WP_184385478.1">
    <property type="nucleotide sequence ID" value="NZ_JACIDJ010000005.1"/>
</dbReference>
<feature type="compositionally biased region" description="Low complexity" evidence="1">
    <location>
        <begin position="146"/>
        <end position="171"/>
    </location>
</feature>
<evidence type="ECO:0000256" key="2">
    <source>
        <dbReference type="SAM" id="SignalP"/>
    </source>
</evidence>
<feature type="region of interest" description="Disordered" evidence="1">
    <location>
        <begin position="139"/>
        <end position="179"/>
    </location>
</feature>
<gene>
    <name evidence="3" type="ORF">GGQ83_003048</name>
</gene>
<feature type="signal peptide" evidence="2">
    <location>
        <begin position="1"/>
        <end position="22"/>
    </location>
</feature>
<name>A0A840AGC2_9PROT</name>
<feature type="chain" id="PRO_5032547339" description="Lipoprotein" evidence="2">
    <location>
        <begin position="23"/>
        <end position="179"/>
    </location>
</feature>
<dbReference type="PROSITE" id="PS51257">
    <property type="entry name" value="PROKAR_LIPOPROTEIN"/>
    <property type="match status" value="1"/>
</dbReference>
<evidence type="ECO:0008006" key="5">
    <source>
        <dbReference type="Google" id="ProtNLM"/>
    </source>
</evidence>
<evidence type="ECO:0000313" key="4">
    <source>
        <dbReference type="Proteomes" id="UP000553193"/>
    </source>
</evidence>
<evidence type="ECO:0000313" key="3">
    <source>
        <dbReference type="EMBL" id="MBB3899596.1"/>
    </source>
</evidence>